<dbReference type="STRING" id="455432.AWN90_20765"/>
<keyword evidence="2" id="KW-1185">Reference proteome</keyword>
<dbReference type="SUPFAM" id="SSF53335">
    <property type="entry name" value="S-adenosyl-L-methionine-dependent methyltransferases"/>
    <property type="match status" value="1"/>
</dbReference>
<evidence type="ECO:0000313" key="1">
    <source>
        <dbReference type="EMBL" id="KZM75771.1"/>
    </source>
</evidence>
<reference evidence="1 2" key="1">
    <citation type="submission" date="2016-04" db="EMBL/GenBank/DDBJ databases">
        <authorList>
            <person name="Evans L.H."/>
            <person name="Alamgir A."/>
            <person name="Owens N."/>
            <person name="Weber N.D."/>
            <person name="Virtaneva K."/>
            <person name="Barbian K."/>
            <person name="Babar A."/>
            <person name="Rosenke K."/>
        </authorList>
    </citation>
    <scope>NUCLEOTIDE SEQUENCE [LARGE SCALE GENOMIC DNA]</scope>
    <source>
        <strain evidence="1 2">IFM 0406</strain>
    </source>
</reference>
<organism evidence="1 2">
    <name type="scientific">Nocardia terpenica</name>
    <dbReference type="NCBI Taxonomy" id="455432"/>
    <lineage>
        <taxon>Bacteria</taxon>
        <taxon>Bacillati</taxon>
        <taxon>Actinomycetota</taxon>
        <taxon>Actinomycetes</taxon>
        <taxon>Mycobacteriales</taxon>
        <taxon>Nocardiaceae</taxon>
        <taxon>Nocardia</taxon>
    </lineage>
</organism>
<evidence type="ECO:0008006" key="3">
    <source>
        <dbReference type="Google" id="ProtNLM"/>
    </source>
</evidence>
<proteinExistence type="predicted"/>
<comment type="caution">
    <text evidence="1">The sequence shown here is derived from an EMBL/GenBank/DDBJ whole genome shotgun (WGS) entry which is preliminary data.</text>
</comment>
<gene>
    <name evidence="1" type="ORF">AWN90_20765</name>
</gene>
<sequence>MTRFDSAEHLYDWQRSGRFPNIHDGIYNLIRSDVGPADGTLLDLGSSTGLLTRRLGQAGFTVLGVEADANAIEAGRTAGTYSHTIPVRRWVLTPNQLDAFGDLLRAEGVTIVVARRVIPELDDAGVTPPLLAATLANSGVRHLFVEGRAPRRDASHRLRSLAIETAELGTRWQTATVDGSHRVYLTVKE</sequence>
<dbReference type="AlphaFoldDB" id="A0A164PMI5"/>
<name>A0A164PMI5_9NOCA</name>
<dbReference type="Gene3D" id="3.40.50.150">
    <property type="entry name" value="Vaccinia Virus protein VP39"/>
    <property type="match status" value="1"/>
</dbReference>
<dbReference type="EMBL" id="LWGR01000003">
    <property type="protein sequence ID" value="KZM75771.1"/>
    <property type="molecule type" value="Genomic_DNA"/>
</dbReference>
<accession>A0A164PMI5</accession>
<dbReference type="RefSeq" id="WP_067583766.1">
    <property type="nucleotide sequence ID" value="NZ_JABMCZ010000001.1"/>
</dbReference>
<dbReference type="Proteomes" id="UP000076512">
    <property type="component" value="Unassembled WGS sequence"/>
</dbReference>
<protein>
    <recommendedName>
        <fullName evidence="3">Methyltransferase domain-containing protein</fullName>
    </recommendedName>
</protein>
<dbReference type="OrthoDB" id="4535983at2"/>
<evidence type="ECO:0000313" key="2">
    <source>
        <dbReference type="Proteomes" id="UP000076512"/>
    </source>
</evidence>
<dbReference type="InterPro" id="IPR029063">
    <property type="entry name" value="SAM-dependent_MTases_sf"/>
</dbReference>